<keyword evidence="8" id="KW-1185">Reference proteome</keyword>
<dbReference type="InterPro" id="IPR009081">
    <property type="entry name" value="PP-bd_ACP"/>
</dbReference>
<dbReference type="Gene3D" id="3.40.366.10">
    <property type="entry name" value="Malonyl-Coenzyme A Acyl Carrier Protein, domain 2"/>
    <property type="match status" value="1"/>
</dbReference>
<dbReference type="PROSITE" id="PS50075">
    <property type="entry name" value="CARRIER"/>
    <property type="match status" value="1"/>
</dbReference>
<evidence type="ECO:0000256" key="5">
    <source>
        <dbReference type="ARBA" id="ARBA00023268"/>
    </source>
</evidence>
<dbReference type="SMART" id="SM00827">
    <property type="entry name" value="PKS_AT"/>
    <property type="match status" value="1"/>
</dbReference>
<dbReference type="Pfam" id="PF08659">
    <property type="entry name" value="KR"/>
    <property type="match status" value="1"/>
</dbReference>
<dbReference type="SUPFAM" id="SSF47336">
    <property type="entry name" value="ACP-like"/>
    <property type="match status" value="1"/>
</dbReference>
<dbReference type="NCBIfam" id="NF037941">
    <property type="entry name" value="PKS_NbtC"/>
    <property type="match status" value="1"/>
</dbReference>
<keyword evidence="4" id="KW-0521">NADP</keyword>
<feature type="domain" description="Carrier" evidence="6">
    <location>
        <begin position="921"/>
        <end position="996"/>
    </location>
</feature>
<dbReference type="RefSeq" id="WP_085235407.1">
    <property type="nucleotide sequence ID" value="NZ_AP022613.1"/>
</dbReference>
<dbReference type="GO" id="GO:0004312">
    <property type="term" value="F:fatty acid synthase activity"/>
    <property type="evidence" value="ECO:0007669"/>
    <property type="project" value="TreeGrafter"/>
</dbReference>
<dbReference type="Proteomes" id="UP000467385">
    <property type="component" value="Chromosome"/>
</dbReference>
<evidence type="ECO:0000313" key="7">
    <source>
        <dbReference type="EMBL" id="BBZ40485.1"/>
    </source>
</evidence>
<dbReference type="Gene3D" id="1.10.1200.10">
    <property type="entry name" value="ACP-like"/>
    <property type="match status" value="1"/>
</dbReference>
<dbReference type="SMART" id="SM00822">
    <property type="entry name" value="PKS_KR"/>
    <property type="match status" value="1"/>
</dbReference>
<dbReference type="Gene3D" id="3.40.50.720">
    <property type="entry name" value="NAD(P)-binding Rossmann-like Domain"/>
    <property type="match status" value="1"/>
</dbReference>
<dbReference type="SUPFAM" id="SSF52151">
    <property type="entry name" value="FabD/lysophospholipase-like"/>
    <property type="match status" value="1"/>
</dbReference>
<dbReference type="PANTHER" id="PTHR43775">
    <property type="entry name" value="FATTY ACID SYNTHASE"/>
    <property type="match status" value="1"/>
</dbReference>
<accession>A0A7I7YFC3</accession>
<dbReference type="PANTHER" id="PTHR43775:SF37">
    <property type="entry name" value="SI:DKEY-61P9.11"/>
    <property type="match status" value="1"/>
</dbReference>
<dbReference type="SUPFAM" id="SSF51735">
    <property type="entry name" value="NAD(P)-binding Rossmann-fold domains"/>
    <property type="match status" value="2"/>
</dbReference>
<dbReference type="AlphaFoldDB" id="A0A7I7YFC3"/>
<dbReference type="SUPFAM" id="SSF55048">
    <property type="entry name" value="Probable ACP-binding domain of malonyl-CoA ACP transacylase"/>
    <property type="match status" value="1"/>
</dbReference>
<evidence type="ECO:0000256" key="4">
    <source>
        <dbReference type="ARBA" id="ARBA00022857"/>
    </source>
</evidence>
<dbReference type="InterPro" id="IPR016036">
    <property type="entry name" value="Malonyl_transacylase_ACP-bd"/>
</dbReference>
<dbReference type="PROSITE" id="PS00012">
    <property type="entry name" value="PHOSPHOPANTETHEINE"/>
    <property type="match status" value="1"/>
</dbReference>
<evidence type="ECO:0000256" key="1">
    <source>
        <dbReference type="ARBA" id="ARBA00022450"/>
    </source>
</evidence>
<protein>
    <submittedName>
        <fullName evidence="7">Putative polyketide synthase MbtD</fullName>
    </submittedName>
</protein>
<dbReference type="InterPro" id="IPR050091">
    <property type="entry name" value="PKS_NRPS_Biosynth_Enz"/>
</dbReference>
<dbReference type="GO" id="GO:0006633">
    <property type="term" value="P:fatty acid biosynthetic process"/>
    <property type="evidence" value="ECO:0007669"/>
    <property type="project" value="TreeGrafter"/>
</dbReference>
<evidence type="ECO:0000259" key="6">
    <source>
        <dbReference type="PROSITE" id="PS50075"/>
    </source>
</evidence>
<sequence>MKPLTYRLPNQRTPVLVSADSRELLHDEAAALLAYAANHPEVAPQEIADILFRTRVARRHRALAMVTDRDDLLGALRAVLDGAEHPRLVRTETAARAGKLAYVFPGQGGQRPGMGRVFYDAVPAFRKEVERCAEAFADRLGKSPLDYLLDEHVSPDDDAGTVQPALFTQMAGLAAMWRSFGITPTITLGHSQGEIAAAYVSGAITLADAVSVVGIRATAADEFESGDYAMAVVAADRDACEDVLARCPGWAQLSGINSPGMVGISGDRETVQDVIDTFAARGTFARAIRVQYPAHTSLINGLGEKVRAATRRELQNPKFLDAEIDCLGSTLGGPITSDLPADEYWFWNLRNTVRFDKAIAAALAAGIDTFVELAEHPTLQLAIQENLAAASNDALVVGTSLRTATDLSEFTRNLAQLAVNDLDYPWECLGTEPDGAARLPLLDFPNTRMKDTRLWQLYRPVGLPTPEPTPEPKARLFVEEWVRLSQRSLVPPRAIGIVDHTGACAELSAAVCRAAGDIGATARVIDSGSTVLDTVVILLPQTPKLDDHAAAAEVASFLSQRTWWPGVDGAIADYWLVTVGGEAAVADDAPPDPVHAAVSAGFRSIGADHPGVGFKHLDLPVGATASEAANGILAALHTGDEPELALRNGGLYAKRIAPGDTVAAVGDPPDHVLIIGGTGNLGLEFCGHFARRGARCITLVSRSGETAVGDRLREIRSSTDTDIRVVRCDVGDEAAVARLTAEGPAADVIIHAAVDYSAIELADITVEKVDQAMRAKVVGIARVLETCPRTDNCRVLLCSSARATIGGRGQIVYAAANRMLDAMAHRLRAEGLDCVSVQWGQWTVHFDLDETSTAQLAAIGVIPMTPADALAVGLSEFHGNAIVLAYDFDLARPVLEAYGYGPLISQLTGSPVQIQPAPADSDISGRLLAMLATALGEDRAEAIDLTAPMVAIGLDSLQALELRRRVKAEFGYDLEVADLLGGASIADVLAKLGGAPPA</sequence>
<keyword evidence="1" id="KW-0596">Phosphopantetheine</keyword>
<dbReference type="InterPro" id="IPR014043">
    <property type="entry name" value="Acyl_transferase_dom"/>
</dbReference>
<keyword evidence="2" id="KW-0597">Phosphoprotein</keyword>
<organism evidence="7 8">
    <name type="scientific">Mycobacterium conspicuum</name>
    <dbReference type="NCBI Taxonomy" id="44010"/>
    <lineage>
        <taxon>Bacteria</taxon>
        <taxon>Bacillati</taxon>
        <taxon>Actinomycetota</taxon>
        <taxon>Actinomycetes</taxon>
        <taxon>Mycobacteriales</taxon>
        <taxon>Mycobacteriaceae</taxon>
        <taxon>Mycobacterium</taxon>
    </lineage>
</organism>
<dbReference type="InterPro" id="IPR020806">
    <property type="entry name" value="PKS_PP-bd"/>
</dbReference>
<dbReference type="InterPro" id="IPR016035">
    <property type="entry name" value="Acyl_Trfase/lysoPLipase"/>
</dbReference>
<dbReference type="InterPro" id="IPR036736">
    <property type="entry name" value="ACP-like_sf"/>
</dbReference>
<keyword evidence="5" id="KW-0511">Multifunctional enzyme</keyword>
<reference evidence="7 8" key="1">
    <citation type="journal article" date="2019" name="Emerg. Microbes Infect.">
        <title>Comprehensive subspecies identification of 175 nontuberculous mycobacteria species based on 7547 genomic profiles.</title>
        <authorList>
            <person name="Matsumoto Y."/>
            <person name="Kinjo T."/>
            <person name="Motooka D."/>
            <person name="Nabeya D."/>
            <person name="Jung N."/>
            <person name="Uechi K."/>
            <person name="Horii T."/>
            <person name="Iida T."/>
            <person name="Fujita J."/>
            <person name="Nakamura S."/>
        </authorList>
    </citation>
    <scope>NUCLEOTIDE SEQUENCE [LARGE SCALE GENOMIC DNA]</scope>
    <source>
        <strain evidence="7 8">JCM 14738</strain>
    </source>
</reference>
<dbReference type="EMBL" id="AP022613">
    <property type="protein sequence ID" value="BBZ40485.1"/>
    <property type="molecule type" value="Genomic_DNA"/>
</dbReference>
<gene>
    <name evidence="7" type="ORF">MCNS_35480</name>
</gene>
<dbReference type="InterPro" id="IPR001227">
    <property type="entry name" value="Ac_transferase_dom_sf"/>
</dbReference>
<dbReference type="Pfam" id="PF00550">
    <property type="entry name" value="PP-binding"/>
    <property type="match status" value="1"/>
</dbReference>
<dbReference type="GO" id="GO:0031177">
    <property type="term" value="F:phosphopantetheine binding"/>
    <property type="evidence" value="ECO:0007669"/>
    <property type="project" value="InterPro"/>
</dbReference>
<name>A0A7I7YFC3_9MYCO</name>
<dbReference type="InterPro" id="IPR057326">
    <property type="entry name" value="KR_dom"/>
</dbReference>
<evidence type="ECO:0000256" key="3">
    <source>
        <dbReference type="ARBA" id="ARBA00022679"/>
    </source>
</evidence>
<dbReference type="InterPro" id="IPR013968">
    <property type="entry name" value="PKS_KR"/>
</dbReference>
<dbReference type="InterPro" id="IPR006162">
    <property type="entry name" value="Ppantetheine_attach_site"/>
</dbReference>
<dbReference type="Gene3D" id="3.30.70.3290">
    <property type="match status" value="1"/>
</dbReference>
<keyword evidence="3" id="KW-0808">Transferase</keyword>
<dbReference type="SMART" id="SM00823">
    <property type="entry name" value="PKS_PP"/>
    <property type="match status" value="1"/>
</dbReference>
<evidence type="ECO:0000313" key="8">
    <source>
        <dbReference type="Proteomes" id="UP000467385"/>
    </source>
</evidence>
<dbReference type="OrthoDB" id="9778690at2"/>
<evidence type="ECO:0000256" key="2">
    <source>
        <dbReference type="ARBA" id="ARBA00022553"/>
    </source>
</evidence>
<dbReference type="Pfam" id="PF00698">
    <property type="entry name" value="Acyl_transf_1"/>
    <property type="match status" value="1"/>
</dbReference>
<dbReference type="InterPro" id="IPR036291">
    <property type="entry name" value="NAD(P)-bd_dom_sf"/>
</dbReference>
<dbReference type="CDD" id="cd05274">
    <property type="entry name" value="KR_FAS_SDR_x"/>
    <property type="match status" value="1"/>
</dbReference>
<proteinExistence type="predicted"/>